<name>A0ABV0R8R8_9TELE</name>
<dbReference type="Proteomes" id="UP001434883">
    <property type="component" value="Unassembled WGS sequence"/>
</dbReference>
<comment type="caution">
    <text evidence="2">The sequence shown here is derived from an EMBL/GenBank/DDBJ whole genome shotgun (WGS) entry which is preliminary data.</text>
</comment>
<proteinExistence type="predicted"/>
<reference evidence="2 3" key="1">
    <citation type="submission" date="2021-06" db="EMBL/GenBank/DDBJ databases">
        <authorList>
            <person name="Palmer J.M."/>
        </authorList>
    </citation>
    <scope>NUCLEOTIDE SEQUENCE [LARGE SCALE GENOMIC DNA]</scope>
    <source>
        <strain evidence="2 3">XC_2019</strain>
        <tissue evidence="2">Muscle</tissue>
    </source>
</reference>
<evidence type="ECO:0000313" key="2">
    <source>
        <dbReference type="EMBL" id="MEQ2204490.1"/>
    </source>
</evidence>
<gene>
    <name evidence="2" type="ORF">XENOCAPTIV_013818</name>
</gene>
<sequence>AIASYDQMGRGNIFDPPAFLRSVGFFLGVLIGSFLLGFIFTVITALISFPSLLIPPP</sequence>
<evidence type="ECO:0000256" key="1">
    <source>
        <dbReference type="SAM" id="Phobius"/>
    </source>
</evidence>
<keyword evidence="1" id="KW-1133">Transmembrane helix</keyword>
<keyword evidence="1" id="KW-0472">Membrane</keyword>
<feature type="non-terminal residue" evidence="2">
    <location>
        <position position="1"/>
    </location>
</feature>
<keyword evidence="1" id="KW-0812">Transmembrane</keyword>
<feature type="transmembrane region" description="Helical" evidence="1">
    <location>
        <begin position="25"/>
        <end position="54"/>
    </location>
</feature>
<organism evidence="2 3">
    <name type="scientific">Xenoophorus captivus</name>
    <dbReference type="NCBI Taxonomy" id="1517983"/>
    <lineage>
        <taxon>Eukaryota</taxon>
        <taxon>Metazoa</taxon>
        <taxon>Chordata</taxon>
        <taxon>Craniata</taxon>
        <taxon>Vertebrata</taxon>
        <taxon>Euteleostomi</taxon>
        <taxon>Actinopterygii</taxon>
        <taxon>Neopterygii</taxon>
        <taxon>Teleostei</taxon>
        <taxon>Neoteleostei</taxon>
        <taxon>Acanthomorphata</taxon>
        <taxon>Ovalentaria</taxon>
        <taxon>Atherinomorphae</taxon>
        <taxon>Cyprinodontiformes</taxon>
        <taxon>Goodeidae</taxon>
        <taxon>Xenoophorus</taxon>
    </lineage>
</organism>
<dbReference type="EMBL" id="JAHRIN010036483">
    <property type="protein sequence ID" value="MEQ2204490.1"/>
    <property type="molecule type" value="Genomic_DNA"/>
</dbReference>
<protein>
    <submittedName>
        <fullName evidence="2">Uncharacterized protein</fullName>
    </submittedName>
</protein>
<evidence type="ECO:0000313" key="3">
    <source>
        <dbReference type="Proteomes" id="UP001434883"/>
    </source>
</evidence>
<keyword evidence="3" id="KW-1185">Reference proteome</keyword>
<accession>A0ABV0R8R8</accession>